<evidence type="ECO:0000259" key="2">
    <source>
        <dbReference type="Pfam" id="PF01476"/>
    </source>
</evidence>
<organism evidence="3">
    <name type="scientific">Mucochytrium quahogii</name>
    <dbReference type="NCBI Taxonomy" id="96639"/>
    <lineage>
        <taxon>Eukaryota</taxon>
        <taxon>Sar</taxon>
        <taxon>Stramenopiles</taxon>
        <taxon>Bigyra</taxon>
        <taxon>Labyrinthulomycetes</taxon>
        <taxon>Thraustochytrida</taxon>
        <taxon>Thraustochytriidae</taxon>
        <taxon>Mucochytrium</taxon>
    </lineage>
</organism>
<name>A0A7S2WD69_9STRA</name>
<gene>
    <name evidence="3" type="ORF">QSP1433_LOCUS7164</name>
</gene>
<dbReference type="InterPro" id="IPR018392">
    <property type="entry name" value="LysM"/>
</dbReference>
<dbReference type="InterPro" id="IPR036779">
    <property type="entry name" value="LysM_dom_sf"/>
</dbReference>
<reference evidence="3" key="1">
    <citation type="submission" date="2021-01" db="EMBL/GenBank/DDBJ databases">
        <authorList>
            <person name="Corre E."/>
            <person name="Pelletier E."/>
            <person name="Niang G."/>
            <person name="Scheremetjew M."/>
            <person name="Finn R."/>
            <person name="Kale V."/>
            <person name="Holt S."/>
            <person name="Cochrane G."/>
            <person name="Meng A."/>
            <person name="Brown T."/>
            <person name="Cohen L."/>
        </authorList>
    </citation>
    <scope>NUCLEOTIDE SEQUENCE</scope>
    <source>
        <strain evidence="3">NY070348D</strain>
    </source>
</reference>
<feature type="region of interest" description="Disordered" evidence="1">
    <location>
        <begin position="22"/>
        <end position="41"/>
    </location>
</feature>
<feature type="compositionally biased region" description="Basic and acidic residues" evidence="1">
    <location>
        <begin position="174"/>
        <end position="203"/>
    </location>
</feature>
<dbReference type="Pfam" id="PF01476">
    <property type="entry name" value="LysM"/>
    <property type="match status" value="1"/>
</dbReference>
<dbReference type="EMBL" id="HBHK01011459">
    <property type="protein sequence ID" value="CAD9681134.1"/>
    <property type="molecule type" value="Transcribed_RNA"/>
</dbReference>
<feature type="region of interest" description="Disordered" evidence="1">
    <location>
        <begin position="174"/>
        <end position="214"/>
    </location>
</feature>
<accession>A0A7S2WD69</accession>
<dbReference type="AlphaFoldDB" id="A0A7S2WD69"/>
<dbReference type="Gene3D" id="3.10.350.10">
    <property type="entry name" value="LysM domain"/>
    <property type="match status" value="1"/>
</dbReference>
<protein>
    <recommendedName>
        <fullName evidence="2">LysM domain-containing protein</fullName>
    </recommendedName>
</protein>
<sequence length="214" mass="24197">MSKRKDGSCDPLSQLLDQYEKPVAKAKPVGSPQDGGQVKKKEKCKKGAVLGDDFILHKVTAADTLGGLELRYGVPSFDIRQANGMSSDRLTSYLELRIPISKLRWRPTNFNSFHCETLDITKLQVQRIFRVHFPGILDAEIDYYVNESDGTVKDAVAKCREDMDWERNHFDKCGAKARSSSEKGSLEKSSFEKSSLEKSELRKPLLSSPQEYYK</sequence>
<dbReference type="CDD" id="cd00118">
    <property type="entry name" value="LysM"/>
    <property type="match status" value="1"/>
</dbReference>
<evidence type="ECO:0000313" key="3">
    <source>
        <dbReference type="EMBL" id="CAD9681134.1"/>
    </source>
</evidence>
<proteinExistence type="predicted"/>
<feature type="domain" description="LysM" evidence="2">
    <location>
        <begin position="57"/>
        <end position="97"/>
    </location>
</feature>
<evidence type="ECO:0000256" key="1">
    <source>
        <dbReference type="SAM" id="MobiDB-lite"/>
    </source>
</evidence>